<reference evidence="1 2" key="1">
    <citation type="submission" date="2023-03" db="EMBL/GenBank/DDBJ databases">
        <title>Draft genome sequence of type strain Streptomyces ferralitis JCM 14344.</title>
        <authorList>
            <person name="Klaysubun C."/>
            <person name="Duangmal K."/>
        </authorList>
    </citation>
    <scope>NUCLEOTIDE SEQUENCE [LARGE SCALE GENOMIC DNA]</scope>
    <source>
        <strain evidence="1 2">JCM 14344</strain>
    </source>
</reference>
<sequence length="259" mass="27949">MQSLDPVRSVQSAWLDERMTDWSTLSDVCGSAEHVPGLLARFEADPSGVSSELVDHLCPQLDTAFTASFAALPRLAEIATAGSREALGWVLLAAGAIAACSPGLSEPDSPLTVFSAPIAVLRDLTDRRLSQTAEAGEYVNLLQALLSFEGVEIWDRCLDGLETGEYEVDCPYCGVDVFVVIGQEDFFCCTEDYALRDVQKSPLQPSRMQELEGLPQRLFTRAMADGQEGFAHGVRYLFGRAACPDCGTDFSVAERVAAG</sequence>
<comment type="caution">
    <text evidence="1">The sequence shown here is derived from an EMBL/GenBank/DDBJ whole genome shotgun (WGS) entry which is preliminary data.</text>
</comment>
<evidence type="ECO:0000313" key="1">
    <source>
        <dbReference type="EMBL" id="MDF2255852.1"/>
    </source>
</evidence>
<keyword evidence="2" id="KW-1185">Reference proteome</keyword>
<protein>
    <submittedName>
        <fullName evidence="1">Uncharacterized protein</fullName>
    </submittedName>
</protein>
<dbReference type="RefSeq" id="WP_275811060.1">
    <property type="nucleotide sequence ID" value="NZ_BAAANM010000019.1"/>
</dbReference>
<dbReference type="Proteomes" id="UP001220022">
    <property type="component" value="Unassembled WGS sequence"/>
</dbReference>
<gene>
    <name evidence="1" type="ORF">P2L57_08965</name>
</gene>
<organism evidence="1 2">
    <name type="scientific">Streptantibioticus ferralitis</name>
    <dbReference type="NCBI Taxonomy" id="236510"/>
    <lineage>
        <taxon>Bacteria</taxon>
        <taxon>Bacillati</taxon>
        <taxon>Actinomycetota</taxon>
        <taxon>Actinomycetes</taxon>
        <taxon>Kitasatosporales</taxon>
        <taxon>Streptomycetaceae</taxon>
        <taxon>Streptantibioticus</taxon>
    </lineage>
</organism>
<evidence type="ECO:0000313" key="2">
    <source>
        <dbReference type="Proteomes" id="UP001220022"/>
    </source>
</evidence>
<accession>A0ABT5YW88</accession>
<dbReference type="EMBL" id="JARHTQ010000004">
    <property type="protein sequence ID" value="MDF2255852.1"/>
    <property type="molecule type" value="Genomic_DNA"/>
</dbReference>
<proteinExistence type="predicted"/>
<name>A0ABT5YW88_9ACTN</name>